<dbReference type="NCBIfam" id="TIGR04183">
    <property type="entry name" value="Por_Secre_tail"/>
    <property type="match status" value="1"/>
</dbReference>
<feature type="coiled-coil region" evidence="2">
    <location>
        <begin position="77"/>
        <end position="125"/>
    </location>
</feature>
<organism evidence="4 5">
    <name type="scientific">Cryomorpha ignava</name>
    <dbReference type="NCBI Taxonomy" id="101383"/>
    <lineage>
        <taxon>Bacteria</taxon>
        <taxon>Pseudomonadati</taxon>
        <taxon>Bacteroidota</taxon>
        <taxon>Flavobacteriia</taxon>
        <taxon>Flavobacteriales</taxon>
        <taxon>Cryomorphaceae</taxon>
        <taxon>Cryomorpha</taxon>
    </lineage>
</organism>
<evidence type="ECO:0000313" key="5">
    <source>
        <dbReference type="Proteomes" id="UP000486602"/>
    </source>
</evidence>
<comment type="caution">
    <text evidence="4">The sequence shown here is derived from an EMBL/GenBank/DDBJ whole genome shotgun (WGS) entry which is preliminary data.</text>
</comment>
<keyword evidence="2" id="KW-0175">Coiled coil</keyword>
<feature type="domain" description="Peptidase S74" evidence="3">
    <location>
        <begin position="1"/>
        <end position="84"/>
    </location>
</feature>
<dbReference type="InterPro" id="IPR030392">
    <property type="entry name" value="S74_ICA"/>
</dbReference>
<evidence type="ECO:0000256" key="1">
    <source>
        <dbReference type="ARBA" id="ARBA00022729"/>
    </source>
</evidence>
<sequence length="233" mass="25807">MQNPEDRDLHFDEGIQYGFLAQEMEAVFPEIVKDIIIPERMDSTGFIEGTSIPLKGIKYESLIPILVAGFKEQNTTVTDQAAQIALQNETIANLEAELEAQASQLEEMQSDMQSVLAAVQTMQQKTANCCTPKPGSGETGALLNDNHNELELQQNVPNPFDDQTRITFNLPQTADVILEITDATGRPLERLIDGKMSSGEHTSLWDGSKVASGIYFYTLYADGQLITKKMIKH</sequence>
<dbReference type="AlphaFoldDB" id="A0A7K3WVV5"/>
<evidence type="ECO:0000256" key="2">
    <source>
        <dbReference type="SAM" id="Coils"/>
    </source>
</evidence>
<evidence type="ECO:0000313" key="4">
    <source>
        <dbReference type="EMBL" id="NEN25763.1"/>
    </source>
</evidence>
<dbReference type="Proteomes" id="UP000486602">
    <property type="component" value="Unassembled WGS sequence"/>
</dbReference>
<keyword evidence="1" id="KW-0732">Signal</keyword>
<dbReference type="EMBL" id="JAAGVY010000077">
    <property type="protein sequence ID" value="NEN25763.1"/>
    <property type="molecule type" value="Genomic_DNA"/>
</dbReference>
<accession>A0A7K3WVV5</accession>
<dbReference type="PROSITE" id="PS51688">
    <property type="entry name" value="ICA"/>
    <property type="match status" value="1"/>
</dbReference>
<name>A0A7K3WVV5_9FLAO</name>
<gene>
    <name evidence="4" type="ORF">G3O08_19925</name>
</gene>
<reference evidence="4 5" key="1">
    <citation type="submission" date="2020-02" db="EMBL/GenBank/DDBJ databases">
        <title>Out from the shadows clarifying the taxonomy of the family Cryomorphaceae and related taxa by utilizing the GTDB taxonomic framework.</title>
        <authorList>
            <person name="Bowman J.P."/>
        </authorList>
    </citation>
    <scope>NUCLEOTIDE SEQUENCE [LARGE SCALE GENOMIC DNA]</scope>
    <source>
        <strain evidence="4 5">QSSC 1-22</strain>
    </source>
</reference>
<dbReference type="Gene3D" id="2.60.40.4070">
    <property type="match status" value="1"/>
</dbReference>
<keyword evidence="5" id="KW-1185">Reference proteome</keyword>
<evidence type="ECO:0000259" key="3">
    <source>
        <dbReference type="PROSITE" id="PS51688"/>
    </source>
</evidence>
<dbReference type="Pfam" id="PF18962">
    <property type="entry name" value="Por_Secre_tail"/>
    <property type="match status" value="1"/>
</dbReference>
<dbReference type="InterPro" id="IPR026444">
    <property type="entry name" value="Secre_tail"/>
</dbReference>
<protein>
    <submittedName>
        <fullName evidence="4">T9SS type A sorting domain-containing protein</fullName>
    </submittedName>
</protein>
<proteinExistence type="predicted"/>